<comment type="caution">
    <text evidence="3">The sequence shown here is derived from an EMBL/GenBank/DDBJ whole genome shotgun (WGS) entry which is preliminary data.</text>
</comment>
<dbReference type="EMBL" id="JXLN01010692">
    <property type="protein sequence ID" value="KPM06194.1"/>
    <property type="molecule type" value="Genomic_DNA"/>
</dbReference>
<protein>
    <submittedName>
        <fullName evidence="3">Cationic amino acid transporter-like protein 1</fullName>
    </submittedName>
</protein>
<reference evidence="3 4" key="1">
    <citation type="journal article" date="2015" name="Parasit. Vectors">
        <title>Draft genome of the scabies mite.</title>
        <authorList>
            <person name="Rider S.D.Jr."/>
            <person name="Morgan M.S."/>
            <person name="Arlian L.G."/>
        </authorList>
    </citation>
    <scope>NUCLEOTIDE SEQUENCE [LARGE SCALE GENOMIC DNA]</scope>
    <source>
        <strain evidence="3">Arlian Lab</strain>
    </source>
</reference>
<dbReference type="InterPro" id="IPR029485">
    <property type="entry name" value="CAT_C"/>
</dbReference>
<dbReference type="OrthoDB" id="3900342at2759"/>
<evidence type="ECO:0000313" key="4">
    <source>
        <dbReference type="Proteomes" id="UP000616769"/>
    </source>
</evidence>
<dbReference type="GO" id="GO:0005886">
    <property type="term" value="C:plasma membrane"/>
    <property type="evidence" value="ECO:0007669"/>
    <property type="project" value="TreeGrafter"/>
</dbReference>
<dbReference type="PANTHER" id="PTHR43243">
    <property type="entry name" value="INNER MEMBRANE TRANSPORTER YGJI-RELATED"/>
    <property type="match status" value="1"/>
</dbReference>
<gene>
    <name evidence="3" type="ORF">QR98_0046670</name>
</gene>
<dbReference type="GO" id="GO:0015171">
    <property type="term" value="F:amino acid transmembrane transporter activity"/>
    <property type="evidence" value="ECO:0007669"/>
    <property type="project" value="TreeGrafter"/>
</dbReference>
<sequence length="86" mass="10036">MKVPFVPFIPFLSVFTNIYLMVHLNILTWYRFIGWMILGFIVYFGYGIVKSTGYLTQEEKSRLLLNDDTPQELEDDGEVTFESISS</sequence>
<dbReference type="PANTHER" id="PTHR43243:SF4">
    <property type="entry name" value="CATIONIC AMINO ACID TRANSPORTER 4"/>
    <property type="match status" value="1"/>
</dbReference>
<dbReference type="VEuPathDB" id="VectorBase:SSCA008014"/>
<dbReference type="Pfam" id="PF13906">
    <property type="entry name" value="AA_permease_C"/>
    <property type="match status" value="1"/>
</dbReference>
<evidence type="ECO:0000313" key="3">
    <source>
        <dbReference type="EMBL" id="KPM06194.1"/>
    </source>
</evidence>
<organism evidence="3 4">
    <name type="scientific">Sarcoptes scabiei</name>
    <name type="common">Itch mite</name>
    <name type="synonym">Acarus scabiei</name>
    <dbReference type="NCBI Taxonomy" id="52283"/>
    <lineage>
        <taxon>Eukaryota</taxon>
        <taxon>Metazoa</taxon>
        <taxon>Ecdysozoa</taxon>
        <taxon>Arthropoda</taxon>
        <taxon>Chelicerata</taxon>
        <taxon>Arachnida</taxon>
        <taxon>Acari</taxon>
        <taxon>Acariformes</taxon>
        <taxon>Sarcoptiformes</taxon>
        <taxon>Astigmata</taxon>
        <taxon>Psoroptidia</taxon>
        <taxon>Sarcoptoidea</taxon>
        <taxon>Sarcoptidae</taxon>
        <taxon>Sarcoptinae</taxon>
        <taxon>Sarcoptes</taxon>
    </lineage>
</organism>
<proteinExistence type="predicted"/>
<dbReference type="Proteomes" id="UP000616769">
    <property type="component" value="Unassembled WGS sequence"/>
</dbReference>
<dbReference type="AlphaFoldDB" id="A0A132A5H8"/>
<evidence type="ECO:0000256" key="1">
    <source>
        <dbReference type="ARBA" id="ARBA00022448"/>
    </source>
</evidence>
<name>A0A132A5H8_SARSC</name>
<accession>A0A132A5H8</accession>
<feature type="domain" description="Cationic amino acid transporter C-terminal" evidence="2">
    <location>
        <begin position="2"/>
        <end position="51"/>
    </location>
</feature>
<keyword evidence="1" id="KW-0813">Transport</keyword>
<evidence type="ECO:0000259" key="2">
    <source>
        <dbReference type="Pfam" id="PF13906"/>
    </source>
</evidence>